<accession>A0A8S5MP90</accession>
<evidence type="ECO:0000313" key="1">
    <source>
        <dbReference type="EMBL" id="DAD84056.1"/>
    </source>
</evidence>
<reference evidence="1" key="1">
    <citation type="journal article" date="2021" name="Proc. Natl. Acad. Sci. U.S.A.">
        <title>A Catalog of Tens of Thousands of Viruses from Human Metagenomes Reveals Hidden Associations with Chronic Diseases.</title>
        <authorList>
            <person name="Tisza M.J."/>
            <person name="Buck C.B."/>
        </authorList>
    </citation>
    <scope>NUCLEOTIDE SEQUENCE</scope>
    <source>
        <strain evidence="1">Ct0yq10</strain>
    </source>
</reference>
<name>A0A8S5MP90_9CAUD</name>
<protein>
    <submittedName>
        <fullName evidence="1">Uncharacterized protein</fullName>
    </submittedName>
</protein>
<proteinExistence type="predicted"/>
<organism evidence="1">
    <name type="scientific">Siphoviridae sp. ct0yq10</name>
    <dbReference type="NCBI Taxonomy" id="2826270"/>
    <lineage>
        <taxon>Viruses</taxon>
        <taxon>Duplodnaviria</taxon>
        <taxon>Heunggongvirae</taxon>
        <taxon>Uroviricota</taxon>
        <taxon>Caudoviricetes</taxon>
    </lineage>
</organism>
<sequence length="122" mass="14994">MGKFMYQGMEYDESYIKKHMLYSANVNRLYMTRVLKEYFGARFTDRAQRKLELVEHLMWSFRDEPDQETIDTIVEVTTEFRQELEWTKLDEEAIRYLGIKAFTELDEEDRNRLNVLWRDLDF</sequence>
<dbReference type="EMBL" id="BK014951">
    <property type="protein sequence ID" value="DAD84056.1"/>
    <property type="molecule type" value="Genomic_DNA"/>
</dbReference>